<evidence type="ECO:0000313" key="1">
    <source>
        <dbReference type="EMBL" id="DAE29843.1"/>
    </source>
</evidence>
<proteinExistence type="predicted"/>
<dbReference type="EMBL" id="BK059100">
    <property type="protein sequence ID" value="DAE29843.1"/>
    <property type="molecule type" value="Genomic_DNA"/>
</dbReference>
<protein>
    <submittedName>
        <fullName evidence="1">Uncharacterized protein</fullName>
    </submittedName>
</protein>
<reference evidence="1" key="1">
    <citation type="journal article" date="2021" name="Proc. Natl. Acad. Sci. U.S.A.">
        <title>A Catalog of Tens of Thousands of Viruses from Human Metagenomes Reveals Hidden Associations with Chronic Diseases.</title>
        <authorList>
            <person name="Tisza M.J."/>
            <person name="Buck C.B."/>
        </authorList>
    </citation>
    <scope>NUCLEOTIDE SEQUENCE</scope>
    <source>
        <strain evidence="1">CtqEG8</strain>
    </source>
</reference>
<organism evidence="1">
    <name type="scientific">virus sp. ctqEG8</name>
    <dbReference type="NCBI Taxonomy" id="2827998"/>
    <lineage>
        <taxon>Viruses</taxon>
    </lineage>
</organism>
<sequence length="63" mass="7423">MIKMIKENERCVNRQRNKLQCCMDCGHLSGLLLTMTQCVLSLKSYMLIREAKFRQNLAWKKSS</sequence>
<name>A0A8S5RFA7_9VIRU</name>
<accession>A0A8S5RFA7</accession>